<feature type="compositionally biased region" description="Acidic residues" evidence="1">
    <location>
        <begin position="116"/>
        <end position="134"/>
    </location>
</feature>
<feature type="compositionally biased region" description="Acidic residues" evidence="1">
    <location>
        <begin position="162"/>
        <end position="186"/>
    </location>
</feature>
<proteinExistence type="predicted"/>
<dbReference type="OMA" id="ELITFYT"/>
<accession>A0A1J1GPG3</accession>
<feature type="region of interest" description="Disordered" evidence="1">
    <location>
        <begin position="317"/>
        <end position="339"/>
    </location>
</feature>
<keyword evidence="2" id="KW-0812">Transmembrane</keyword>
<feature type="transmembrane region" description="Helical" evidence="2">
    <location>
        <begin position="12"/>
        <end position="32"/>
    </location>
</feature>
<feature type="compositionally biased region" description="Basic and acidic residues" evidence="1">
    <location>
        <begin position="135"/>
        <end position="156"/>
    </location>
</feature>
<organism evidence="3 4">
    <name type="scientific">Plasmodium gallinaceum</name>
    <dbReference type="NCBI Taxonomy" id="5849"/>
    <lineage>
        <taxon>Eukaryota</taxon>
        <taxon>Sar</taxon>
        <taxon>Alveolata</taxon>
        <taxon>Apicomplexa</taxon>
        <taxon>Aconoidasida</taxon>
        <taxon>Haemosporida</taxon>
        <taxon>Plasmodiidae</taxon>
        <taxon>Plasmodium</taxon>
        <taxon>Plasmodium (Haemamoeba)</taxon>
    </lineage>
</organism>
<feature type="compositionally biased region" description="Basic and acidic residues" evidence="1">
    <location>
        <begin position="76"/>
        <end position="99"/>
    </location>
</feature>
<dbReference type="RefSeq" id="XP_028527017.1">
    <property type="nucleotide sequence ID" value="XM_028670246.1"/>
</dbReference>
<protein>
    <submittedName>
        <fullName evidence="3">Uncharacterized protein</fullName>
    </submittedName>
</protein>
<comment type="caution">
    <text evidence="3">The sequence shown here is derived from an EMBL/GenBank/DDBJ whole genome shotgun (WGS) entry which is preliminary data.</text>
</comment>
<dbReference type="OrthoDB" id="387578at2759"/>
<reference evidence="3" key="1">
    <citation type="submission" date="2015-04" db="EMBL/GenBank/DDBJ databases">
        <authorList>
            <consortium name="Pathogen Informatics"/>
        </authorList>
    </citation>
    <scope>NUCLEOTIDE SEQUENCE [LARGE SCALE GENOMIC DNA]</scope>
    <source>
        <strain evidence="3">8A</strain>
    </source>
</reference>
<dbReference type="Proteomes" id="UP000220797">
    <property type="component" value="Unassembled WGS sequence"/>
</dbReference>
<dbReference type="EMBL" id="CVMV01000022">
    <property type="protein sequence ID" value="CRG94196.1"/>
    <property type="molecule type" value="Genomic_DNA"/>
</dbReference>
<dbReference type="AlphaFoldDB" id="A0A1J1GPG3"/>
<keyword evidence="2" id="KW-0472">Membrane</keyword>
<evidence type="ECO:0000256" key="1">
    <source>
        <dbReference type="SAM" id="MobiDB-lite"/>
    </source>
</evidence>
<evidence type="ECO:0000313" key="4">
    <source>
        <dbReference type="Proteomes" id="UP000220797"/>
    </source>
</evidence>
<keyword evidence="4" id="KW-1185">Reference proteome</keyword>
<feature type="compositionally biased region" description="Basic residues" evidence="1">
    <location>
        <begin position="100"/>
        <end position="111"/>
    </location>
</feature>
<sequence length="384" mass="45592">MLYYIIEQKKIRILCLVILYYFSFLITIQANANNYMLKIHEPLKKLKRGSTYKYDKRDVKNIMDFSFVSKNEVKEKDPHVEKEKKEDDKSLTLENEKKNKEKKNKDKKKEKKINLDEMEEHISEDEEEERDEEIDTIKKKGKEKDNRKDEEKNENKKKAKGDDEDEDEDEDEEEGEGEDEYDDEDDGEKKKKNENEKKNKDKKKGNESSEEHHEENNEKDKKKEKKEGEKNNPEGKENTENLKHDEQKSDIYPIITNGAQNMTPTLENNMQTKEEKITPEKDTKTNEDLHIPEDIKKNFMKLLRSVVEVNKNDLDKKENTHFREGEDKNHGVSPLHDKYNNGNELHNSLSLLNKIIEHFKKYMIYYAIGFIVFSVFALSLQCSD</sequence>
<gene>
    <name evidence="3" type="ORF">PGAL8A_00390000</name>
</gene>
<dbReference type="VEuPathDB" id="PlasmoDB:PGAL8A_00390000"/>
<feature type="region of interest" description="Disordered" evidence="1">
    <location>
        <begin position="76"/>
        <end position="249"/>
    </location>
</feature>
<name>A0A1J1GPG3_PLAGA</name>
<feature type="transmembrane region" description="Helical" evidence="2">
    <location>
        <begin position="362"/>
        <end position="380"/>
    </location>
</feature>
<feature type="compositionally biased region" description="Basic and acidic residues" evidence="1">
    <location>
        <begin position="187"/>
        <end position="249"/>
    </location>
</feature>
<evidence type="ECO:0000313" key="3">
    <source>
        <dbReference type="EMBL" id="CRG94196.1"/>
    </source>
</evidence>
<keyword evidence="2" id="KW-1133">Transmembrane helix</keyword>
<dbReference type="GeneID" id="39732430"/>
<evidence type="ECO:0000256" key="2">
    <source>
        <dbReference type="SAM" id="Phobius"/>
    </source>
</evidence>